<dbReference type="NCBIfam" id="NF038353">
    <property type="entry name" value="FxLYD_dom"/>
    <property type="match status" value="1"/>
</dbReference>
<keyword evidence="3" id="KW-1185">Reference proteome</keyword>
<dbReference type="InterPro" id="IPR000601">
    <property type="entry name" value="PKD_dom"/>
</dbReference>
<evidence type="ECO:0000313" key="3">
    <source>
        <dbReference type="Proteomes" id="UP000249818"/>
    </source>
</evidence>
<reference evidence="3" key="1">
    <citation type="submission" date="2018-05" db="EMBL/GenBank/DDBJ databases">
        <authorList>
            <person name="Hao L."/>
        </authorList>
    </citation>
    <scope>NUCLEOTIDE SEQUENCE [LARGE SCALE GENOMIC DNA]</scope>
</reference>
<dbReference type="CDD" id="cd00146">
    <property type="entry name" value="PKD"/>
    <property type="match status" value="1"/>
</dbReference>
<dbReference type="EMBL" id="LS483254">
    <property type="protein sequence ID" value="SQD92788.1"/>
    <property type="molecule type" value="Genomic_DNA"/>
</dbReference>
<name>A0A2X3KW26_9BACT</name>
<dbReference type="Pfam" id="PF18911">
    <property type="entry name" value="PKD_4"/>
    <property type="match status" value="1"/>
</dbReference>
<evidence type="ECO:0000313" key="2">
    <source>
        <dbReference type="EMBL" id="SQD92788.1"/>
    </source>
</evidence>
<dbReference type="PROSITE" id="PS50093">
    <property type="entry name" value="PKD"/>
    <property type="match status" value="1"/>
</dbReference>
<accession>A0A2X3KW26</accession>
<proteinExistence type="predicted"/>
<dbReference type="PROSITE" id="PS51257">
    <property type="entry name" value="PROKAR_LIPOPROTEIN"/>
    <property type="match status" value="1"/>
</dbReference>
<dbReference type="AlphaFoldDB" id="A0A2X3KW26"/>
<dbReference type="Proteomes" id="UP000249818">
    <property type="component" value="Chromosome BARAN1"/>
</dbReference>
<dbReference type="InterPro" id="IPR035986">
    <property type="entry name" value="PKD_dom_sf"/>
</dbReference>
<dbReference type="OrthoDB" id="5378341at2"/>
<evidence type="ECO:0000259" key="1">
    <source>
        <dbReference type="PROSITE" id="PS50093"/>
    </source>
</evidence>
<dbReference type="InterPro" id="IPR047676">
    <property type="entry name" value="FxLYD_dom"/>
</dbReference>
<gene>
    <name evidence="2" type="ORF">BARAN1_0764</name>
</gene>
<sequence>MKRWWAVVMGGTLFLSGCTRVAPDPCRGVAPPVATFRVSPEEGELPLLVTFDAGDSFASEGQIVGYQWEFGDGVTGTGPVVQHVFDRDPDGLEEQEFPVTLTVTQESATEGGVCRRTSPAMRVLRYGKSYPLDVVRWELGPEYYGSLIEGVVRNASADQRVTHAEVYARFYREPGHVLVGEAHRELWDIRPGEERSFMIPTYLWPWQFDWVELRTEAFTAQP</sequence>
<dbReference type="SMART" id="SM00089">
    <property type="entry name" value="PKD"/>
    <property type="match status" value="1"/>
</dbReference>
<protein>
    <recommendedName>
        <fullName evidence="1">PKD domain-containing protein</fullName>
    </recommendedName>
</protein>
<dbReference type="SUPFAM" id="SSF49299">
    <property type="entry name" value="PKD domain"/>
    <property type="match status" value="1"/>
</dbReference>
<dbReference type="Gene3D" id="2.60.40.10">
    <property type="entry name" value="Immunoglobulins"/>
    <property type="match status" value="1"/>
</dbReference>
<dbReference type="RefSeq" id="WP_122030996.1">
    <property type="nucleotide sequence ID" value="NZ_LS483254.1"/>
</dbReference>
<dbReference type="KEGG" id="bana:BARAN1_0764"/>
<dbReference type="InterPro" id="IPR022409">
    <property type="entry name" value="PKD/Chitinase_dom"/>
</dbReference>
<feature type="domain" description="PKD" evidence="1">
    <location>
        <begin position="32"/>
        <end position="85"/>
    </location>
</feature>
<organism evidence="2 3">
    <name type="scientific">Candidatus Bipolaricaulis anaerobius</name>
    <dbReference type="NCBI Taxonomy" id="2026885"/>
    <lineage>
        <taxon>Bacteria</taxon>
        <taxon>Candidatus Bipolaricaulota</taxon>
        <taxon>Candidatus Bipolaricaulia</taxon>
        <taxon>Candidatus Bipolaricaulales</taxon>
        <taxon>Candidatus Bipolaricaulaceae</taxon>
        <taxon>Candidatus Bipolaricaulis</taxon>
    </lineage>
</organism>
<dbReference type="InterPro" id="IPR013783">
    <property type="entry name" value="Ig-like_fold"/>
</dbReference>